<dbReference type="CDD" id="cd00088">
    <property type="entry name" value="HPT"/>
    <property type="match status" value="1"/>
</dbReference>
<protein>
    <recommendedName>
        <fullName evidence="3">Chemotaxis protein CheA</fullName>
        <ecNumber evidence="2">2.7.13.3</ecNumber>
    </recommendedName>
</protein>
<reference evidence="15 16" key="1">
    <citation type="journal article" date="2013" name="Genome Announc.">
        <title>Draft Genome Sequence of 'Candidatus Halobonum tyrrellensis' Strain G22, Isolated from the Hypersaline Waters of Lake Tyrrell, Australia.</title>
        <authorList>
            <person name="Ugalde J.A."/>
            <person name="Narasingarao P."/>
            <person name="Kuo S."/>
            <person name="Podell S."/>
            <person name="Allen E.E."/>
        </authorList>
    </citation>
    <scope>NUCLEOTIDE SEQUENCE [LARGE SCALE GENOMIC DNA]</scope>
    <source>
        <strain evidence="15 16">G22</strain>
    </source>
</reference>
<keyword evidence="9" id="KW-0067">ATP-binding</keyword>
<dbReference type="CDD" id="cd16916">
    <property type="entry name" value="HATPase_CheA-like"/>
    <property type="match status" value="1"/>
</dbReference>
<dbReference type="GO" id="GO:0005737">
    <property type="term" value="C:cytoplasm"/>
    <property type="evidence" value="ECO:0007669"/>
    <property type="project" value="InterPro"/>
</dbReference>
<dbReference type="FunFam" id="3.30.565.10:FF:000016">
    <property type="entry name" value="Chemotaxis protein CheA, putative"/>
    <property type="match status" value="1"/>
</dbReference>
<dbReference type="Pfam" id="PF01627">
    <property type="entry name" value="Hpt"/>
    <property type="match status" value="1"/>
</dbReference>
<dbReference type="SMART" id="SM00387">
    <property type="entry name" value="HATPase_c"/>
    <property type="match status" value="1"/>
</dbReference>
<keyword evidence="5 11" id="KW-0597">Phosphoprotein</keyword>
<dbReference type="EC" id="2.7.13.3" evidence="2"/>
<evidence type="ECO:0000256" key="4">
    <source>
        <dbReference type="ARBA" id="ARBA00022500"/>
    </source>
</evidence>
<evidence type="ECO:0000256" key="6">
    <source>
        <dbReference type="ARBA" id="ARBA00022679"/>
    </source>
</evidence>
<dbReference type="Gene3D" id="1.20.120.160">
    <property type="entry name" value="HPT domain"/>
    <property type="match status" value="1"/>
</dbReference>
<dbReference type="eggNOG" id="arCOG04403">
    <property type="taxonomic scope" value="Archaea"/>
</dbReference>
<dbReference type="Gene3D" id="2.30.30.40">
    <property type="entry name" value="SH3 Domains"/>
    <property type="match status" value="1"/>
</dbReference>
<dbReference type="InterPro" id="IPR036097">
    <property type="entry name" value="HisK_dim/P_sf"/>
</dbReference>
<dbReference type="Proteomes" id="UP000017840">
    <property type="component" value="Unassembled WGS sequence"/>
</dbReference>
<comment type="catalytic activity">
    <reaction evidence="1">
        <text>ATP + protein L-histidine = ADP + protein N-phospho-L-histidine.</text>
        <dbReference type="EC" id="2.7.13.3"/>
    </reaction>
</comment>
<dbReference type="SUPFAM" id="SSF55874">
    <property type="entry name" value="ATPase domain of HSP90 chaperone/DNA topoisomerase II/histidine kinase"/>
    <property type="match status" value="1"/>
</dbReference>
<evidence type="ECO:0000256" key="11">
    <source>
        <dbReference type="PROSITE-ProRule" id="PRU00110"/>
    </source>
</evidence>
<dbReference type="SUPFAM" id="SSF50341">
    <property type="entry name" value="CheW-like"/>
    <property type="match status" value="2"/>
</dbReference>
<dbReference type="InterPro" id="IPR051315">
    <property type="entry name" value="Bact_Chemotaxis_CheA"/>
</dbReference>
<evidence type="ECO:0000259" key="13">
    <source>
        <dbReference type="PROSITE" id="PS50109"/>
    </source>
</evidence>
<evidence type="ECO:0000256" key="7">
    <source>
        <dbReference type="ARBA" id="ARBA00022741"/>
    </source>
</evidence>
<feature type="domain" description="Histidine kinase" evidence="13">
    <location>
        <begin position="378"/>
        <end position="584"/>
    </location>
</feature>
<dbReference type="RefSeq" id="WP_023393268.1">
    <property type="nucleotide sequence ID" value="NZ_ASGZ01000008.1"/>
</dbReference>
<dbReference type="PRINTS" id="PR00344">
    <property type="entry name" value="BCTRLSENSOR"/>
</dbReference>
<dbReference type="InterPro" id="IPR004358">
    <property type="entry name" value="Sig_transdc_His_kin-like_C"/>
</dbReference>
<dbReference type="Gene3D" id="3.30.565.10">
    <property type="entry name" value="Histidine kinase-like ATPase, C-terminal domain"/>
    <property type="match status" value="1"/>
</dbReference>
<dbReference type="GO" id="GO:0005524">
    <property type="term" value="F:ATP binding"/>
    <property type="evidence" value="ECO:0007669"/>
    <property type="project" value="UniProtKB-KW"/>
</dbReference>
<evidence type="ECO:0000313" key="16">
    <source>
        <dbReference type="Proteomes" id="UP000017840"/>
    </source>
</evidence>
<dbReference type="SUPFAM" id="SSF47384">
    <property type="entry name" value="Homodimeric domain of signal transducing histidine kinase"/>
    <property type="match status" value="1"/>
</dbReference>
<feature type="region of interest" description="Disordered" evidence="12">
    <location>
        <begin position="273"/>
        <end position="337"/>
    </location>
</feature>
<gene>
    <name evidence="15" type="ORF">K933_03385</name>
</gene>
<dbReference type="AlphaFoldDB" id="V4J2C9"/>
<keyword evidence="7" id="KW-0547">Nucleotide-binding</keyword>
<keyword evidence="4" id="KW-0145">Chemotaxis</keyword>
<dbReference type="InterPro" id="IPR036890">
    <property type="entry name" value="HATPase_C_sf"/>
</dbReference>
<dbReference type="Gene3D" id="1.10.287.560">
    <property type="entry name" value="Histidine kinase CheA-like, homodimeric domain"/>
    <property type="match status" value="1"/>
</dbReference>
<feature type="compositionally biased region" description="Low complexity" evidence="12">
    <location>
        <begin position="652"/>
        <end position="680"/>
    </location>
</feature>
<dbReference type="OrthoDB" id="293137at2157"/>
<dbReference type="InterPro" id="IPR008207">
    <property type="entry name" value="Sig_transdc_His_kin_Hpt_dom"/>
</dbReference>
<feature type="domain" description="HPt" evidence="14">
    <location>
        <begin position="1"/>
        <end position="102"/>
    </location>
</feature>
<evidence type="ECO:0000256" key="2">
    <source>
        <dbReference type="ARBA" id="ARBA00012438"/>
    </source>
</evidence>
<proteinExistence type="predicted"/>
<dbReference type="InterPro" id="IPR005467">
    <property type="entry name" value="His_kinase_dom"/>
</dbReference>
<feature type="compositionally biased region" description="Acidic residues" evidence="12">
    <location>
        <begin position="309"/>
        <end position="321"/>
    </location>
</feature>
<dbReference type="SMART" id="SM00260">
    <property type="entry name" value="CheW"/>
    <property type="match status" value="1"/>
</dbReference>
<dbReference type="EMBL" id="ASGZ01000008">
    <property type="protein sequence ID" value="ESP89567.1"/>
    <property type="molecule type" value="Genomic_DNA"/>
</dbReference>
<dbReference type="PANTHER" id="PTHR43395:SF10">
    <property type="entry name" value="CHEMOTAXIS PROTEIN CHEA"/>
    <property type="match status" value="1"/>
</dbReference>
<dbReference type="InterPro" id="IPR036641">
    <property type="entry name" value="HPT_dom_sf"/>
</dbReference>
<sequence length="760" mass="78806">MSDAHVRAFVRESEEGITDLNNALLALESDPDDGAAMDSVFRTAHTLKGNAAAMGFGEFSGLAHAMEDLLDEVRDGDIAVSGDLMDLLFEAVDSLDEMLGQIDDTGEATVETGELADALRSLAESGSVSAEEVAGVTADADDGGAAGADDADDTDADDTDTDSDDADDADDAAATDAPAADGFDHGLTPGESEGVYRATVTLAETEMPGVDAIFVLDAADDAFAGVATDPDREAVEDGAFDGSFDCYVVAESGEAVAAGLDAVRQTDSVEVRAVDPAPGDAAGADGDDAVEANDATDAGDEGGANAGDDAGDETETGDDDAASASDSGSNSGSSSDTISSIRVDVERLDDLYGLVEQLVTSRIKLRREMEEADVDSGNLDELDKISSNLQNTVMDMRLIPLSAVVDTFPRLVRDLSREQGKSVSFDIDGRDIELDRTILTEIRDPLVHILRNAVDHGIESAEEREAAGKPPEGSIELRATRERDHVTIVVEDDGGGIDADAIREKAVEKGAKTPAEVEAMTDAEARELVFHPGFSTNDEVTDVSGRGVGMDVVRTTVKELDGTVTLDSTPGEGTRFEIRLPVTVAIVRVMFVRVDGVEYGVPIKNIAEVSRADAVDTVHGDEVVRHDDDIYPVVRLSSVLHDRGGVSTPALSDGGETADGDGTAASGETADGDGTAASGETAGGDETAGRGTGGPGMLLRIHETKRSVALHCDEVLHQEEVVVKPLEGVLSGTPGLSGTAVLGDGDVVSILDVETLGGRR</sequence>
<keyword evidence="6" id="KW-0808">Transferase</keyword>
<evidence type="ECO:0000256" key="5">
    <source>
        <dbReference type="ARBA" id="ARBA00022553"/>
    </source>
</evidence>
<dbReference type="InterPro" id="IPR003594">
    <property type="entry name" value="HATPase_dom"/>
</dbReference>
<feature type="compositionally biased region" description="Low complexity" evidence="12">
    <location>
        <begin position="322"/>
        <end position="337"/>
    </location>
</feature>
<dbReference type="InterPro" id="IPR037052">
    <property type="entry name" value="CheA-like_P2_sf"/>
</dbReference>
<evidence type="ECO:0000313" key="15">
    <source>
        <dbReference type="EMBL" id="ESP89567.1"/>
    </source>
</evidence>
<evidence type="ECO:0000256" key="9">
    <source>
        <dbReference type="ARBA" id="ARBA00022840"/>
    </source>
</evidence>
<feature type="region of interest" description="Disordered" evidence="12">
    <location>
        <begin position="126"/>
        <end position="191"/>
    </location>
</feature>
<dbReference type="SMART" id="SM01231">
    <property type="entry name" value="H-kinase_dim"/>
    <property type="match status" value="1"/>
</dbReference>
<keyword evidence="8" id="KW-0418">Kinase</keyword>
<dbReference type="GO" id="GO:0006935">
    <property type="term" value="P:chemotaxis"/>
    <property type="evidence" value="ECO:0007669"/>
    <property type="project" value="UniProtKB-KW"/>
</dbReference>
<comment type="caution">
    <text evidence="15">The sequence shown here is derived from an EMBL/GenBank/DDBJ whole genome shotgun (WGS) entry which is preliminary data.</text>
</comment>
<dbReference type="InterPro" id="IPR010808">
    <property type="entry name" value="CheA_P2-bd"/>
</dbReference>
<evidence type="ECO:0000256" key="1">
    <source>
        <dbReference type="ARBA" id="ARBA00000085"/>
    </source>
</evidence>
<dbReference type="PROSITE" id="PS50894">
    <property type="entry name" value="HPT"/>
    <property type="match status" value="1"/>
</dbReference>
<dbReference type="Gene3D" id="3.30.70.1110">
    <property type="entry name" value="Histidine kinase CheA-like, P2 response regulator-binding domain"/>
    <property type="match status" value="1"/>
</dbReference>
<dbReference type="InterPro" id="IPR004105">
    <property type="entry name" value="CheA-like_dim"/>
</dbReference>
<evidence type="ECO:0000256" key="10">
    <source>
        <dbReference type="ARBA" id="ARBA00023012"/>
    </source>
</evidence>
<dbReference type="GO" id="GO:0000155">
    <property type="term" value="F:phosphorelay sensor kinase activity"/>
    <property type="evidence" value="ECO:0007669"/>
    <property type="project" value="InterPro"/>
</dbReference>
<evidence type="ECO:0000259" key="14">
    <source>
        <dbReference type="PROSITE" id="PS50894"/>
    </source>
</evidence>
<dbReference type="SMART" id="SM00073">
    <property type="entry name" value="HPT"/>
    <property type="match status" value="1"/>
</dbReference>
<dbReference type="InterPro" id="IPR002545">
    <property type="entry name" value="CheW-lke_dom"/>
</dbReference>
<dbReference type="Pfam" id="PF02518">
    <property type="entry name" value="HATPase_c"/>
    <property type="match status" value="1"/>
</dbReference>
<dbReference type="Pfam" id="PF02895">
    <property type="entry name" value="H-kinase_dim"/>
    <property type="match status" value="1"/>
</dbReference>
<name>V4J2C9_9EURY</name>
<dbReference type="InterPro" id="IPR036061">
    <property type="entry name" value="CheW-like_dom_sf"/>
</dbReference>
<evidence type="ECO:0000256" key="12">
    <source>
        <dbReference type="SAM" id="MobiDB-lite"/>
    </source>
</evidence>
<feature type="compositionally biased region" description="Acidic residues" evidence="12">
    <location>
        <begin position="149"/>
        <end position="173"/>
    </location>
</feature>
<dbReference type="STRING" id="1324957.K933_03385"/>
<evidence type="ECO:0000256" key="3">
    <source>
        <dbReference type="ARBA" id="ARBA00021495"/>
    </source>
</evidence>
<feature type="compositionally biased region" description="Low complexity" evidence="12">
    <location>
        <begin position="274"/>
        <end position="284"/>
    </location>
</feature>
<keyword evidence="10" id="KW-0902">Two-component regulatory system</keyword>
<dbReference type="PROSITE" id="PS50109">
    <property type="entry name" value="HIS_KIN"/>
    <property type="match status" value="1"/>
</dbReference>
<dbReference type="Pfam" id="PF07194">
    <property type="entry name" value="P2"/>
    <property type="match status" value="1"/>
</dbReference>
<feature type="modified residue" description="Phosphohistidine" evidence="11">
    <location>
        <position position="45"/>
    </location>
</feature>
<dbReference type="PANTHER" id="PTHR43395">
    <property type="entry name" value="SENSOR HISTIDINE KINASE CHEA"/>
    <property type="match status" value="1"/>
</dbReference>
<evidence type="ECO:0000256" key="8">
    <source>
        <dbReference type="ARBA" id="ARBA00022777"/>
    </source>
</evidence>
<organism evidence="15 16">
    <name type="scientific">Candidatus Halobonum tyrrellensis G22</name>
    <dbReference type="NCBI Taxonomy" id="1324957"/>
    <lineage>
        <taxon>Archaea</taxon>
        <taxon>Methanobacteriati</taxon>
        <taxon>Methanobacteriota</taxon>
        <taxon>Stenosarchaea group</taxon>
        <taxon>Halobacteria</taxon>
        <taxon>Halobacteriales</taxon>
        <taxon>Haloferacaceae</taxon>
        <taxon>Candidatus Halobonum</taxon>
    </lineage>
</organism>
<dbReference type="PATRIC" id="fig|1324957.4.peg.688"/>
<dbReference type="SUPFAM" id="SSF47226">
    <property type="entry name" value="Histidine-containing phosphotransfer domain, HPT domain"/>
    <property type="match status" value="1"/>
</dbReference>
<accession>V4J2C9</accession>
<dbReference type="InterPro" id="IPR037006">
    <property type="entry name" value="CheA-like_homodim_sf"/>
</dbReference>
<dbReference type="Pfam" id="PF01584">
    <property type="entry name" value="CheW"/>
    <property type="match status" value="1"/>
</dbReference>
<feature type="region of interest" description="Disordered" evidence="12">
    <location>
        <begin position="644"/>
        <end position="698"/>
    </location>
</feature>
<keyword evidence="16" id="KW-1185">Reference proteome</keyword>